<organism evidence="1 2">
    <name type="scientific">Sporothrix stenoceras</name>
    <dbReference type="NCBI Taxonomy" id="5173"/>
    <lineage>
        <taxon>Eukaryota</taxon>
        <taxon>Fungi</taxon>
        <taxon>Dikarya</taxon>
        <taxon>Ascomycota</taxon>
        <taxon>Pezizomycotina</taxon>
        <taxon>Sordariomycetes</taxon>
        <taxon>Sordariomycetidae</taxon>
        <taxon>Ophiostomatales</taxon>
        <taxon>Ophiostomataceae</taxon>
        <taxon>Sporothrix</taxon>
    </lineage>
</organism>
<sequence length="210" mass="23508">MPFTLAIAQTCRIGALYGYSPSAPENNVFCDLLFLLDLVRLTIQCELANGIVYPDQQKQRLSLEFLIHLVGTGVVPIHDGAHEELNYRIDKHIRLLSQRLRAVGHRVQYFGDDLAYLRAVWTEETNFTEGKVHCLFSNEVAVRPDDKNFTPHNIARAYAPLVGVDVDELVDECPDSMENLLLQYFELAKRSGVVAALANMASIAAMGKCE</sequence>
<keyword evidence="2" id="KW-1185">Reference proteome</keyword>
<dbReference type="EMBL" id="JAWCUI010000035">
    <property type="protein sequence ID" value="KAL1893916.1"/>
    <property type="molecule type" value="Genomic_DNA"/>
</dbReference>
<evidence type="ECO:0000313" key="2">
    <source>
        <dbReference type="Proteomes" id="UP001583186"/>
    </source>
</evidence>
<protein>
    <submittedName>
        <fullName evidence="1">Uncharacterized protein</fullName>
    </submittedName>
</protein>
<accession>A0ABR3YZV5</accession>
<proteinExistence type="predicted"/>
<name>A0ABR3YZV5_9PEZI</name>
<gene>
    <name evidence="1" type="ORF">Sste5346_006055</name>
</gene>
<evidence type="ECO:0000313" key="1">
    <source>
        <dbReference type="EMBL" id="KAL1893916.1"/>
    </source>
</evidence>
<dbReference type="Proteomes" id="UP001583186">
    <property type="component" value="Unassembled WGS sequence"/>
</dbReference>
<comment type="caution">
    <text evidence="1">The sequence shown here is derived from an EMBL/GenBank/DDBJ whole genome shotgun (WGS) entry which is preliminary data.</text>
</comment>
<reference evidence="1 2" key="1">
    <citation type="journal article" date="2024" name="IMA Fungus">
        <title>IMA Genome - F19 : A genome assembly and annotation guide to empower mycologists, including annotated draft genome sequences of Ceratocystis pirilliformis, Diaporthe australafricana, Fusarium ophioides, Paecilomyces lecythidis, and Sporothrix stenoceras.</title>
        <authorList>
            <person name="Aylward J."/>
            <person name="Wilson A.M."/>
            <person name="Visagie C.M."/>
            <person name="Spraker J."/>
            <person name="Barnes I."/>
            <person name="Buitendag C."/>
            <person name="Ceriani C."/>
            <person name="Del Mar Angel L."/>
            <person name="du Plessis D."/>
            <person name="Fuchs T."/>
            <person name="Gasser K."/>
            <person name="Kramer D."/>
            <person name="Li W."/>
            <person name="Munsamy K."/>
            <person name="Piso A."/>
            <person name="Price J.L."/>
            <person name="Sonnekus B."/>
            <person name="Thomas C."/>
            <person name="van der Nest A."/>
            <person name="van Dijk A."/>
            <person name="van Heerden A."/>
            <person name="van Vuuren N."/>
            <person name="Yilmaz N."/>
            <person name="Duong T.A."/>
            <person name="van der Merwe N.A."/>
            <person name="Wingfield M.J."/>
            <person name="Wingfield B.D."/>
        </authorList>
    </citation>
    <scope>NUCLEOTIDE SEQUENCE [LARGE SCALE GENOMIC DNA]</scope>
    <source>
        <strain evidence="1 2">CMW 5346</strain>
    </source>
</reference>